<evidence type="ECO:0000313" key="4">
    <source>
        <dbReference type="EMBL" id="GAA4488100.1"/>
    </source>
</evidence>
<comment type="similarity">
    <text evidence="1">Belongs to the glycosyl hydrolase 2 family.</text>
</comment>
<dbReference type="SUPFAM" id="SSF51445">
    <property type="entry name" value="(Trans)glycosidases"/>
    <property type="match status" value="1"/>
</dbReference>
<proteinExistence type="inferred from homology"/>
<evidence type="ECO:0000259" key="2">
    <source>
        <dbReference type="Pfam" id="PF02836"/>
    </source>
</evidence>
<dbReference type="InterPro" id="IPR051913">
    <property type="entry name" value="GH2_Domain-Containing"/>
</dbReference>
<dbReference type="InterPro" id="IPR006103">
    <property type="entry name" value="Glyco_hydro_2_cat"/>
</dbReference>
<dbReference type="PANTHER" id="PTHR42732:SF1">
    <property type="entry name" value="BETA-MANNOSIDASE"/>
    <property type="match status" value="1"/>
</dbReference>
<dbReference type="Gene3D" id="2.60.40.10">
    <property type="entry name" value="Immunoglobulins"/>
    <property type="match status" value="2"/>
</dbReference>
<protein>
    <recommendedName>
        <fullName evidence="6">Beta-galactosidase</fullName>
    </recommendedName>
</protein>
<dbReference type="PRINTS" id="PR00132">
    <property type="entry name" value="GLHYDRLASE2"/>
</dbReference>
<name>A0ABP8PIS0_9MICO</name>
<dbReference type="PANTHER" id="PTHR42732">
    <property type="entry name" value="BETA-GALACTOSIDASE"/>
    <property type="match status" value="1"/>
</dbReference>
<dbReference type="Pfam" id="PF02837">
    <property type="entry name" value="Glyco_hydro_2_N"/>
    <property type="match status" value="1"/>
</dbReference>
<keyword evidence="5" id="KW-1185">Reference proteome</keyword>
<dbReference type="Gene3D" id="2.60.120.260">
    <property type="entry name" value="Galactose-binding domain-like"/>
    <property type="match status" value="1"/>
</dbReference>
<dbReference type="Pfam" id="PF02836">
    <property type="entry name" value="Glyco_hydro_2_C"/>
    <property type="match status" value="1"/>
</dbReference>
<comment type="caution">
    <text evidence="4">The sequence shown here is derived from an EMBL/GenBank/DDBJ whole genome shotgun (WGS) entry which is preliminary data.</text>
</comment>
<dbReference type="InterPro" id="IPR013783">
    <property type="entry name" value="Ig-like_fold"/>
</dbReference>
<feature type="domain" description="Glycoside hydrolase family 2 catalytic" evidence="2">
    <location>
        <begin position="292"/>
        <end position="490"/>
    </location>
</feature>
<dbReference type="Gene3D" id="3.20.20.80">
    <property type="entry name" value="Glycosidases"/>
    <property type="match status" value="1"/>
</dbReference>
<accession>A0ABP8PIS0</accession>
<dbReference type="InterPro" id="IPR006104">
    <property type="entry name" value="Glyco_hydro_2_N"/>
</dbReference>
<sequence>MSSIPIERWAFLLADEPDAWTKGFDDSAWRPVRVPHDWSVELDFSPEGASGTGYLPGGIGWYRAHVPLALLQPAADRGAEDAAWSAGGPHVRLVFDGVYKNAEVWVNGYHLGGRPSGHAGFSFDVSEILSYAPDGDVVVSVRVDRTEIADARWYNGSGITRGVRLEAHDAVRVDEHGTAFATLAVDEGAATIRIDQVVVSDLAAPVAVHARHELRSLSSDRVHVFETDLVVPAGDRAGSVLVATVPDAELWSDDVPDLHRLTSVLTWTADDGPHRAEQAEIVGIRTIAFDADRGFFVNGQPRVLKGVCLHEDAGPFGTAVPAEVWLRRLLTLQDAGCNAIRMAHNPHAPELYALCDALGLFVIDEAFDEWESPKNKWWRGHNVYPPAHEGSAAHFPDWHERDLRAMVEPNRNRPSIIAWSIGNEVDYPNDPYASPLFAEMTGNNDADKPAEERRYDPHRPDIRRLTTIARRLAAIVRAVDPTRPVTLAAAFPELSSRTGLLDDLDLIGYNYKEQLYADDHRRFPRTPILGSENGHGYAQWRAVTDNDFVAGQFLWTGIDYLGEARGWPVHGSGAGLLTLAGFAKPGWHLRRSWWSADPTAHLVARPHAGAGVATNLWSHPVARDLPEAGAVEVLAFAGGGTPRLTAGGVELPLAFDETGGYWTTVRDVSAGPSAPADPLVLEVLSADGEAVARDELRAAGAPMLLEASVWTAPAHAAERCRAAGIDVGGDSDVRQVECVLRDAHGALARGEAEISAEIYGGELLGLENGDLGDVTPYRSTSRRTSGGRLIVFARVGGDGAIRVAAGSLPAVTVRA</sequence>
<evidence type="ECO:0000259" key="3">
    <source>
        <dbReference type="Pfam" id="PF02837"/>
    </source>
</evidence>
<evidence type="ECO:0008006" key="6">
    <source>
        <dbReference type="Google" id="ProtNLM"/>
    </source>
</evidence>
<dbReference type="EMBL" id="BAABGP010000018">
    <property type="protein sequence ID" value="GAA4488100.1"/>
    <property type="molecule type" value="Genomic_DNA"/>
</dbReference>
<dbReference type="RefSeq" id="WP_345187814.1">
    <property type="nucleotide sequence ID" value="NZ_BAABGP010000018.1"/>
</dbReference>
<dbReference type="InterPro" id="IPR017853">
    <property type="entry name" value="GH"/>
</dbReference>
<evidence type="ECO:0000256" key="1">
    <source>
        <dbReference type="ARBA" id="ARBA00007401"/>
    </source>
</evidence>
<evidence type="ECO:0000313" key="5">
    <source>
        <dbReference type="Proteomes" id="UP001500731"/>
    </source>
</evidence>
<dbReference type="Proteomes" id="UP001500731">
    <property type="component" value="Unassembled WGS sequence"/>
</dbReference>
<dbReference type="InterPro" id="IPR008979">
    <property type="entry name" value="Galactose-bd-like_sf"/>
</dbReference>
<organism evidence="4 5">
    <name type="scientific">Microbacterium panaciterrae</name>
    <dbReference type="NCBI Taxonomy" id="985759"/>
    <lineage>
        <taxon>Bacteria</taxon>
        <taxon>Bacillati</taxon>
        <taxon>Actinomycetota</taxon>
        <taxon>Actinomycetes</taxon>
        <taxon>Micrococcales</taxon>
        <taxon>Microbacteriaceae</taxon>
        <taxon>Microbacterium</taxon>
    </lineage>
</organism>
<reference evidence="5" key="1">
    <citation type="journal article" date="2019" name="Int. J. Syst. Evol. Microbiol.">
        <title>The Global Catalogue of Microorganisms (GCM) 10K type strain sequencing project: providing services to taxonomists for standard genome sequencing and annotation.</title>
        <authorList>
            <consortium name="The Broad Institute Genomics Platform"/>
            <consortium name="The Broad Institute Genome Sequencing Center for Infectious Disease"/>
            <person name="Wu L."/>
            <person name="Ma J."/>
        </authorList>
    </citation>
    <scope>NUCLEOTIDE SEQUENCE [LARGE SCALE GENOMIC DNA]</scope>
    <source>
        <strain evidence="5">JCM 17839</strain>
    </source>
</reference>
<feature type="domain" description="Glycosyl hydrolases family 2 sugar binding" evidence="3">
    <location>
        <begin position="87"/>
        <end position="165"/>
    </location>
</feature>
<dbReference type="SUPFAM" id="SSF49785">
    <property type="entry name" value="Galactose-binding domain-like"/>
    <property type="match status" value="1"/>
</dbReference>
<dbReference type="InterPro" id="IPR006101">
    <property type="entry name" value="Glyco_hydro_2"/>
</dbReference>
<gene>
    <name evidence="4" type="ORF">GCM10023171_27040</name>
</gene>